<evidence type="ECO:0000313" key="2">
    <source>
        <dbReference type="EMBL" id="ACF79714.1"/>
    </source>
</evidence>
<feature type="compositionally biased region" description="Basic and acidic residues" evidence="1">
    <location>
        <begin position="50"/>
        <end position="61"/>
    </location>
</feature>
<feature type="compositionally biased region" description="Polar residues" evidence="1">
    <location>
        <begin position="39"/>
        <end position="49"/>
    </location>
</feature>
<name>B4FC71_MAIZE</name>
<proteinExistence type="evidence at transcript level"/>
<protein>
    <submittedName>
        <fullName evidence="2">Uncharacterized protein</fullName>
    </submittedName>
</protein>
<dbReference type="AlphaFoldDB" id="B4FC71"/>
<accession>B4FC71</accession>
<organism evidence="2">
    <name type="scientific">Zea mays</name>
    <name type="common">Maize</name>
    <dbReference type="NCBI Taxonomy" id="4577"/>
    <lineage>
        <taxon>Eukaryota</taxon>
        <taxon>Viridiplantae</taxon>
        <taxon>Streptophyta</taxon>
        <taxon>Embryophyta</taxon>
        <taxon>Tracheophyta</taxon>
        <taxon>Spermatophyta</taxon>
        <taxon>Magnoliopsida</taxon>
        <taxon>Liliopsida</taxon>
        <taxon>Poales</taxon>
        <taxon>Poaceae</taxon>
        <taxon>PACMAD clade</taxon>
        <taxon>Panicoideae</taxon>
        <taxon>Andropogonodae</taxon>
        <taxon>Andropogoneae</taxon>
        <taxon>Tripsacinae</taxon>
        <taxon>Zea</taxon>
    </lineage>
</organism>
<reference evidence="2" key="1">
    <citation type="journal article" date="2009" name="PLoS Genet.">
        <title>Sequencing, mapping, and analysis of 27,455 maize full-length cDNAs.</title>
        <authorList>
            <person name="Soderlund C."/>
            <person name="Descour A."/>
            <person name="Kudrna D."/>
            <person name="Bomhoff M."/>
            <person name="Boyd L."/>
            <person name="Currie J."/>
            <person name="Angelova A."/>
            <person name="Collura K."/>
            <person name="Wissotski M."/>
            <person name="Ashley E."/>
            <person name="Morrow D."/>
            <person name="Fernandes J."/>
            <person name="Walbot V."/>
            <person name="Yu Y."/>
        </authorList>
    </citation>
    <scope>NUCLEOTIDE SEQUENCE</scope>
    <source>
        <strain evidence="2">B73</strain>
    </source>
</reference>
<dbReference type="EMBL" id="BT034709">
    <property type="protein sequence ID" value="ACF79714.1"/>
    <property type="molecule type" value="mRNA"/>
</dbReference>
<sequence>MDRGQASFSWADLAMIRSATGGSGGESPLQGAGKETKGCSASNKNSRNQRSLEKLVWHYKQ</sequence>
<feature type="region of interest" description="Disordered" evidence="1">
    <location>
        <begin position="19"/>
        <end position="61"/>
    </location>
</feature>
<evidence type="ECO:0000256" key="1">
    <source>
        <dbReference type="SAM" id="MobiDB-lite"/>
    </source>
</evidence>